<dbReference type="GO" id="GO:0009451">
    <property type="term" value="P:RNA modification"/>
    <property type="evidence" value="ECO:0007669"/>
    <property type="project" value="InterPro"/>
</dbReference>
<dbReference type="OrthoDB" id="1882346at2759"/>
<dbReference type="EMBL" id="JAGGNH010000003">
    <property type="protein sequence ID" value="KAJ0976538.1"/>
    <property type="molecule type" value="Genomic_DNA"/>
</dbReference>
<organism evidence="4 5">
    <name type="scientific">Dioscorea zingiberensis</name>
    <dbReference type="NCBI Taxonomy" id="325984"/>
    <lineage>
        <taxon>Eukaryota</taxon>
        <taxon>Viridiplantae</taxon>
        <taxon>Streptophyta</taxon>
        <taxon>Embryophyta</taxon>
        <taxon>Tracheophyta</taxon>
        <taxon>Spermatophyta</taxon>
        <taxon>Magnoliopsida</taxon>
        <taxon>Liliopsida</taxon>
        <taxon>Dioscoreales</taxon>
        <taxon>Dioscoreaceae</taxon>
        <taxon>Dioscorea</taxon>
    </lineage>
</organism>
<feature type="region of interest" description="Disordered" evidence="3">
    <location>
        <begin position="1"/>
        <end position="33"/>
    </location>
</feature>
<keyword evidence="1" id="KW-0677">Repeat</keyword>
<dbReference type="Gene3D" id="1.25.40.10">
    <property type="entry name" value="Tetratricopeptide repeat domain"/>
    <property type="match status" value="4"/>
</dbReference>
<dbReference type="PANTHER" id="PTHR47926">
    <property type="entry name" value="PENTATRICOPEPTIDE REPEAT-CONTAINING PROTEIN"/>
    <property type="match status" value="1"/>
</dbReference>
<keyword evidence="5" id="KW-1185">Reference proteome</keyword>
<dbReference type="AlphaFoldDB" id="A0A9D5CQM9"/>
<feature type="repeat" description="PPR" evidence="2">
    <location>
        <begin position="159"/>
        <end position="189"/>
    </location>
</feature>
<dbReference type="InterPro" id="IPR046960">
    <property type="entry name" value="PPR_At4g14850-like_plant"/>
</dbReference>
<dbReference type="InterPro" id="IPR002885">
    <property type="entry name" value="PPR_rpt"/>
</dbReference>
<gene>
    <name evidence="4" type="ORF">J5N97_012012</name>
</gene>
<evidence type="ECO:0000256" key="3">
    <source>
        <dbReference type="SAM" id="MobiDB-lite"/>
    </source>
</evidence>
<proteinExistence type="predicted"/>
<evidence type="ECO:0000313" key="5">
    <source>
        <dbReference type="Proteomes" id="UP001085076"/>
    </source>
</evidence>
<name>A0A9D5CQM9_9LILI</name>
<dbReference type="FunFam" id="1.25.40.10:FF:000242">
    <property type="entry name" value="Pentatricopeptide repeat-containing protein"/>
    <property type="match status" value="1"/>
</dbReference>
<dbReference type="GO" id="GO:0003723">
    <property type="term" value="F:RNA binding"/>
    <property type="evidence" value="ECO:0007669"/>
    <property type="project" value="InterPro"/>
</dbReference>
<dbReference type="Proteomes" id="UP001085076">
    <property type="component" value="Miscellaneous, Linkage group lg03"/>
</dbReference>
<feature type="repeat" description="PPR" evidence="2">
    <location>
        <begin position="267"/>
        <end position="301"/>
    </location>
</feature>
<feature type="repeat" description="PPR" evidence="2">
    <location>
        <begin position="221"/>
        <end position="255"/>
    </location>
</feature>
<dbReference type="InterPro" id="IPR011990">
    <property type="entry name" value="TPR-like_helical_dom_sf"/>
</dbReference>
<comment type="caution">
    <text evidence="4">The sequence shown here is derived from an EMBL/GenBank/DDBJ whole genome shotgun (WGS) entry which is preliminary data.</text>
</comment>
<feature type="repeat" description="PPR" evidence="2">
    <location>
        <begin position="190"/>
        <end position="220"/>
    </location>
</feature>
<feature type="repeat" description="PPR" evidence="2">
    <location>
        <begin position="92"/>
        <end position="126"/>
    </location>
</feature>
<accession>A0A9D5CQM9</accession>
<evidence type="ECO:0000256" key="1">
    <source>
        <dbReference type="ARBA" id="ARBA00022737"/>
    </source>
</evidence>
<dbReference type="FunFam" id="1.25.40.10:FF:000344">
    <property type="entry name" value="Pentatricopeptide repeat-containing protein"/>
    <property type="match status" value="1"/>
</dbReference>
<dbReference type="InterPro" id="IPR046848">
    <property type="entry name" value="E_motif"/>
</dbReference>
<dbReference type="PROSITE" id="PS51375">
    <property type="entry name" value="PPR"/>
    <property type="match status" value="5"/>
</dbReference>
<evidence type="ECO:0000256" key="2">
    <source>
        <dbReference type="PROSITE-ProRule" id="PRU00708"/>
    </source>
</evidence>
<evidence type="ECO:0008006" key="6">
    <source>
        <dbReference type="Google" id="ProtNLM"/>
    </source>
</evidence>
<dbReference type="SUPFAM" id="SSF48452">
    <property type="entry name" value="TPR-like"/>
    <property type="match status" value="1"/>
</dbReference>
<reference evidence="4" key="1">
    <citation type="submission" date="2021-03" db="EMBL/GenBank/DDBJ databases">
        <authorList>
            <person name="Li Z."/>
            <person name="Yang C."/>
        </authorList>
    </citation>
    <scope>NUCLEOTIDE SEQUENCE</scope>
    <source>
        <strain evidence="4">Dzin_1.0</strain>
        <tissue evidence="4">Leaf</tissue>
    </source>
</reference>
<protein>
    <recommendedName>
        <fullName evidence="6">Pentatricopeptide repeat-containing protein</fullName>
    </recommendedName>
</protein>
<sequence>MEACGTAHLTANLALPPPSRHLRSPRNPTKSPTLSLLNRATNPAHLPQVHARLIKTNTSDNNFYLSKLLSLYVHYDLLDAARLLLDAAKKPNTLVWNTLLKAYADHGLFSDALSLFQRMRRSGVPPDCYTFPFLLKACEILFIGSSIHALVMKLGLEANLHAQNSLLGLYCRCCCVEDAQKVFDEMAERDVVSYTALVSGYAKVGMLESAMELFELIPERDVVSWGAMISGFAQNGFPEEALFLFQEMQRFGGVALSEVALSMNEKSVATWNSMIGVLAVNGSVLKALSVIEEMVDGGIMPNSVTLSNVLSGVQTWGLVEEGRHYFKSWSREYGIVLNLDHYGCMVDLLGRAGCVDEAYRLIQSMPMEPNEVVWGALLGACKIHGNINLAEKALERLVELDPENGGNYTLLSNMYAELGRWEDVERVRAMMRDGTVLKTRGCSSINLNSTIHEFSAGNESHPGVL</sequence>
<dbReference type="PANTHER" id="PTHR47926:SF537">
    <property type="entry name" value="PENTACOTRIPEPTIDE-REPEAT REGION OF PRORP DOMAIN-CONTAINING PROTEIN"/>
    <property type="match status" value="1"/>
</dbReference>
<evidence type="ECO:0000313" key="4">
    <source>
        <dbReference type="EMBL" id="KAJ0976538.1"/>
    </source>
</evidence>
<reference evidence="4" key="2">
    <citation type="journal article" date="2022" name="Hortic Res">
        <title>The genome of Dioscorea zingiberensis sheds light on the biosynthesis, origin and evolution of the medicinally important diosgenin saponins.</title>
        <authorList>
            <person name="Li Y."/>
            <person name="Tan C."/>
            <person name="Li Z."/>
            <person name="Guo J."/>
            <person name="Li S."/>
            <person name="Chen X."/>
            <person name="Wang C."/>
            <person name="Dai X."/>
            <person name="Yang H."/>
            <person name="Song W."/>
            <person name="Hou L."/>
            <person name="Xu J."/>
            <person name="Tong Z."/>
            <person name="Xu A."/>
            <person name="Yuan X."/>
            <person name="Wang W."/>
            <person name="Yang Q."/>
            <person name="Chen L."/>
            <person name="Sun Z."/>
            <person name="Wang K."/>
            <person name="Pan B."/>
            <person name="Chen J."/>
            <person name="Bao Y."/>
            <person name="Liu F."/>
            <person name="Qi X."/>
            <person name="Gang D.R."/>
            <person name="Wen J."/>
            <person name="Li J."/>
        </authorList>
    </citation>
    <scope>NUCLEOTIDE SEQUENCE</scope>
    <source>
        <strain evidence="4">Dzin_1.0</strain>
    </source>
</reference>
<dbReference type="Pfam" id="PF20431">
    <property type="entry name" value="E_motif"/>
    <property type="match status" value="1"/>
</dbReference>
<dbReference type="NCBIfam" id="TIGR00756">
    <property type="entry name" value="PPR"/>
    <property type="match status" value="6"/>
</dbReference>
<dbReference type="Pfam" id="PF01535">
    <property type="entry name" value="PPR"/>
    <property type="match status" value="4"/>
</dbReference>
<dbReference type="Pfam" id="PF13041">
    <property type="entry name" value="PPR_2"/>
    <property type="match status" value="2"/>
</dbReference>